<protein>
    <submittedName>
        <fullName evidence="1">Uncharacterized protein</fullName>
    </submittedName>
</protein>
<accession>A0ABV2HE49</accession>
<reference evidence="1 2" key="1">
    <citation type="submission" date="2024-06" db="EMBL/GenBank/DDBJ databases">
        <title>Genomic Encyclopedia of Type Strains, Phase IV (KMG-IV): sequencing the most valuable type-strain genomes for metagenomic binning, comparative biology and taxonomic classification.</title>
        <authorList>
            <person name="Goeker M."/>
        </authorList>
    </citation>
    <scope>NUCLEOTIDE SEQUENCE [LARGE SCALE GENOMIC DNA]</scope>
    <source>
        <strain evidence="1 2">DSM 105042</strain>
    </source>
</reference>
<comment type="caution">
    <text evidence="1">The sequence shown here is derived from an EMBL/GenBank/DDBJ whole genome shotgun (WGS) entry which is preliminary data.</text>
</comment>
<evidence type="ECO:0000313" key="1">
    <source>
        <dbReference type="EMBL" id="MET3588799.1"/>
    </source>
</evidence>
<sequence length="166" mass="18319">MLEIQRIEQGVIGPGKILDGGAGGCAIIGTVSATTARNRPGRNRAACHAIVAPIMADVDRLLLPKHIKVADRVKDRVLIRVLRRIGTAITSQIRRNRTVTSLFECAYLVSPGVFGFGEAVAEQDQWTLTGITDAHVDRASLHHFLFHGRLLTWWQGDRRRADKLHA</sequence>
<keyword evidence="2" id="KW-1185">Reference proteome</keyword>
<evidence type="ECO:0000313" key="2">
    <source>
        <dbReference type="Proteomes" id="UP001549031"/>
    </source>
</evidence>
<dbReference type="Proteomes" id="UP001549031">
    <property type="component" value="Unassembled WGS sequence"/>
</dbReference>
<organism evidence="1 2">
    <name type="scientific">Pseudorhizobium tarimense</name>
    <dbReference type="NCBI Taxonomy" id="1079109"/>
    <lineage>
        <taxon>Bacteria</taxon>
        <taxon>Pseudomonadati</taxon>
        <taxon>Pseudomonadota</taxon>
        <taxon>Alphaproteobacteria</taxon>
        <taxon>Hyphomicrobiales</taxon>
        <taxon>Rhizobiaceae</taxon>
        <taxon>Rhizobium/Agrobacterium group</taxon>
        <taxon>Pseudorhizobium</taxon>
    </lineage>
</organism>
<gene>
    <name evidence="1" type="ORF">ABID21_004939</name>
</gene>
<name>A0ABV2HE49_9HYPH</name>
<proteinExistence type="predicted"/>
<dbReference type="EMBL" id="JBEPLJ010000034">
    <property type="protein sequence ID" value="MET3588799.1"/>
    <property type="molecule type" value="Genomic_DNA"/>
</dbReference>